<feature type="region of interest" description="Disordered" evidence="7">
    <location>
        <begin position="241"/>
        <end position="260"/>
    </location>
</feature>
<keyword evidence="6" id="KW-0653">Protein transport</keyword>
<feature type="transmembrane region" description="Helical" evidence="8">
    <location>
        <begin position="20"/>
        <end position="38"/>
    </location>
</feature>
<accession>A0A330KZP2</accession>
<dbReference type="EMBL" id="OUNR01000001">
    <property type="protein sequence ID" value="SPP62965.1"/>
    <property type="molecule type" value="Genomic_DNA"/>
</dbReference>
<comment type="subcellular location">
    <subcellularLocation>
        <location evidence="1">Cell membrane</location>
        <topology evidence="1">Multi-pass membrane protein</topology>
    </subcellularLocation>
    <subcellularLocation>
        <location evidence="6">Membrane</location>
        <topology evidence="6">Multi-pass membrane protein</topology>
    </subcellularLocation>
</comment>
<dbReference type="OrthoDB" id="9805133at2"/>
<dbReference type="PANTHER" id="PTHR30625">
    <property type="entry name" value="PROTEIN TOLQ"/>
    <property type="match status" value="1"/>
</dbReference>
<dbReference type="GO" id="GO:0005886">
    <property type="term" value="C:plasma membrane"/>
    <property type="evidence" value="ECO:0007669"/>
    <property type="project" value="UniProtKB-SubCell"/>
</dbReference>
<reference evidence="11" key="1">
    <citation type="submission" date="2018-04" db="EMBL/GenBank/DDBJ databases">
        <authorList>
            <person name="Lucker S."/>
            <person name="Sakoula D."/>
        </authorList>
    </citation>
    <scope>NUCLEOTIDE SEQUENCE [LARGE SCALE GENOMIC DNA]</scope>
</reference>
<dbReference type="FunCoup" id="A0A330KZP2">
    <property type="interactions" value="293"/>
</dbReference>
<feature type="domain" description="MotA/TolQ/ExbB proton channel" evidence="9">
    <location>
        <begin position="104"/>
        <end position="211"/>
    </location>
</feature>
<protein>
    <submittedName>
        <fullName evidence="10">MotA/TolQ/ExbB proton channel</fullName>
    </submittedName>
</protein>
<evidence type="ECO:0000256" key="2">
    <source>
        <dbReference type="ARBA" id="ARBA00022475"/>
    </source>
</evidence>
<keyword evidence="6" id="KW-0813">Transport</keyword>
<evidence type="ECO:0000313" key="11">
    <source>
        <dbReference type="Proteomes" id="UP000248168"/>
    </source>
</evidence>
<evidence type="ECO:0000256" key="8">
    <source>
        <dbReference type="SAM" id="Phobius"/>
    </source>
</evidence>
<evidence type="ECO:0000256" key="3">
    <source>
        <dbReference type="ARBA" id="ARBA00022692"/>
    </source>
</evidence>
<dbReference type="Proteomes" id="UP000248168">
    <property type="component" value="Unassembled WGS sequence"/>
</dbReference>
<keyword evidence="4 8" id="KW-1133">Transmembrane helix</keyword>
<evidence type="ECO:0000256" key="6">
    <source>
        <dbReference type="RuleBase" id="RU004057"/>
    </source>
</evidence>
<gene>
    <name evidence="10" type="ORF">NITLEN_10051</name>
</gene>
<dbReference type="GO" id="GO:0017038">
    <property type="term" value="P:protein import"/>
    <property type="evidence" value="ECO:0007669"/>
    <property type="project" value="TreeGrafter"/>
</dbReference>
<proteinExistence type="inferred from homology"/>
<evidence type="ECO:0000256" key="4">
    <source>
        <dbReference type="ARBA" id="ARBA00022989"/>
    </source>
</evidence>
<dbReference type="InterPro" id="IPR050790">
    <property type="entry name" value="ExbB/TolQ_transport"/>
</dbReference>
<keyword evidence="5 8" id="KW-0472">Membrane</keyword>
<evidence type="ECO:0000259" key="9">
    <source>
        <dbReference type="Pfam" id="PF01618"/>
    </source>
</evidence>
<feature type="transmembrane region" description="Helical" evidence="8">
    <location>
        <begin position="174"/>
        <end position="199"/>
    </location>
</feature>
<dbReference type="Pfam" id="PF01618">
    <property type="entry name" value="MotA_ExbB"/>
    <property type="match status" value="1"/>
</dbReference>
<keyword evidence="2" id="KW-1003">Cell membrane</keyword>
<keyword evidence="11" id="KW-1185">Reference proteome</keyword>
<evidence type="ECO:0000313" key="10">
    <source>
        <dbReference type="EMBL" id="SPP62965.1"/>
    </source>
</evidence>
<dbReference type="InterPro" id="IPR002898">
    <property type="entry name" value="MotA_ExbB_proton_chnl"/>
</dbReference>
<name>A0A330KZP2_9BACT</name>
<keyword evidence="3 8" id="KW-0812">Transmembrane</keyword>
<evidence type="ECO:0000256" key="1">
    <source>
        <dbReference type="ARBA" id="ARBA00004651"/>
    </source>
</evidence>
<sequence>MEMVSGGVGFALSHATLEGKITIAVLLVFSLVSWTVILNKFRMLSKAKTRNRLFLDFYSRSKGPLVIFSKGLLPQLQGSPMYELYWGGCEELAAQREKYSTEKIPRHGMSAVRIALERVLGEAAVGLESGMIVLATAISGGPFIGLLGTVWGVMDTFAGIGKAQSATLATMAPGVASALIATVAGLMVAIPSLFCYNVLVTKIKTLMMELDNFAAHLETVFMTEFLRETNGTAFAQDDIEEYRPRGQDQDAEPSSAATGH</sequence>
<dbReference type="PANTHER" id="PTHR30625:SF3">
    <property type="entry name" value="TOL-PAL SYSTEM PROTEIN TOLQ"/>
    <property type="match status" value="1"/>
</dbReference>
<dbReference type="RefSeq" id="WP_121987581.1">
    <property type="nucleotide sequence ID" value="NZ_OUNR01000001.1"/>
</dbReference>
<feature type="transmembrane region" description="Helical" evidence="8">
    <location>
        <begin position="132"/>
        <end position="154"/>
    </location>
</feature>
<evidence type="ECO:0000256" key="5">
    <source>
        <dbReference type="ARBA" id="ARBA00023136"/>
    </source>
</evidence>
<dbReference type="InParanoid" id="A0A330KZP2"/>
<comment type="similarity">
    <text evidence="6">Belongs to the exbB/tolQ family.</text>
</comment>
<evidence type="ECO:0000256" key="7">
    <source>
        <dbReference type="SAM" id="MobiDB-lite"/>
    </source>
</evidence>
<organism evidence="10 11">
    <name type="scientific">Nitrospira lenta</name>
    <dbReference type="NCBI Taxonomy" id="1436998"/>
    <lineage>
        <taxon>Bacteria</taxon>
        <taxon>Pseudomonadati</taxon>
        <taxon>Nitrospirota</taxon>
        <taxon>Nitrospiria</taxon>
        <taxon>Nitrospirales</taxon>
        <taxon>Nitrospiraceae</taxon>
        <taxon>Nitrospira</taxon>
    </lineage>
</organism>
<dbReference type="AlphaFoldDB" id="A0A330KZP2"/>